<evidence type="ECO:0000256" key="2">
    <source>
        <dbReference type="PROSITE-ProRule" id="PRU00108"/>
    </source>
</evidence>
<comment type="subcellular location">
    <subcellularLocation>
        <location evidence="1 2 3">Nucleus</location>
    </subcellularLocation>
</comment>
<evidence type="ECO:0000256" key="3">
    <source>
        <dbReference type="RuleBase" id="RU000682"/>
    </source>
</evidence>
<accession>A0A7C8ZN44</accession>
<feature type="domain" description="Homeobox" evidence="5">
    <location>
        <begin position="115"/>
        <end position="180"/>
    </location>
</feature>
<keyword evidence="2 3" id="KW-0238">DNA-binding</keyword>
<evidence type="ECO:0000256" key="1">
    <source>
        <dbReference type="ARBA" id="ARBA00004123"/>
    </source>
</evidence>
<dbReference type="PROSITE" id="PS50071">
    <property type="entry name" value="HOMEOBOX_2"/>
    <property type="match status" value="1"/>
</dbReference>
<dbReference type="PANTHER" id="PTHR46777:SF5">
    <property type="entry name" value="WUSCHEL-RELATED HOMEOBOX 13"/>
    <property type="match status" value="1"/>
</dbReference>
<dbReference type="CDD" id="cd00086">
    <property type="entry name" value="homeodomain"/>
    <property type="match status" value="1"/>
</dbReference>
<dbReference type="InterPro" id="IPR009057">
    <property type="entry name" value="Homeodomain-like_sf"/>
</dbReference>
<keyword evidence="2 3" id="KW-0539">Nucleus</keyword>
<dbReference type="EMBL" id="GISG01148717">
    <property type="protein sequence ID" value="MBA4646996.1"/>
    <property type="molecule type" value="Transcribed_RNA"/>
</dbReference>
<dbReference type="GO" id="GO:0003677">
    <property type="term" value="F:DNA binding"/>
    <property type="evidence" value="ECO:0007669"/>
    <property type="project" value="UniProtKB-UniRule"/>
</dbReference>
<dbReference type="InterPro" id="IPR001356">
    <property type="entry name" value="HD"/>
</dbReference>
<dbReference type="Pfam" id="PF00046">
    <property type="entry name" value="Homeodomain"/>
    <property type="match status" value="1"/>
</dbReference>
<keyword evidence="2 3" id="KW-0371">Homeobox</keyword>
<dbReference type="AlphaFoldDB" id="A0A7C8ZN44"/>
<dbReference type="Gene3D" id="1.10.10.60">
    <property type="entry name" value="Homeodomain-like"/>
    <property type="match status" value="1"/>
</dbReference>
<dbReference type="InterPro" id="IPR044559">
    <property type="entry name" value="WOX13-like"/>
</dbReference>
<organism evidence="6">
    <name type="scientific">Opuntia streptacantha</name>
    <name type="common">Prickly pear cactus</name>
    <name type="synonym">Opuntia cardona</name>
    <dbReference type="NCBI Taxonomy" id="393608"/>
    <lineage>
        <taxon>Eukaryota</taxon>
        <taxon>Viridiplantae</taxon>
        <taxon>Streptophyta</taxon>
        <taxon>Embryophyta</taxon>
        <taxon>Tracheophyta</taxon>
        <taxon>Spermatophyta</taxon>
        <taxon>Magnoliopsida</taxon>
        <taxon>eudicotyledons</taxon>
        <taxon>Gunneridae</taxon>
        <taxon>Pentapetalae</taxon>
        <taxon>Caryophyllales</taxon>
        <taxon>Cactineae</taxon>
        <taxon>Cactaceae</taxon>
        <taxon>Opuntioideae</taxon>
        <taxon>Opuntia</taxon>
    </lineage>
</organism>
<proteinExistence type="predicted"/>
<dbReference type="SMART" id="SM00389">
    <property type="entry name" value="HOX"/>
    <property type="match status" value="1"/>
</dbReference>
<dbReference type="GO" id="GO:0003700">
    <property type="term" value="F:DNA-binding transcription factor activity"/>
    <property type="evidence" value="ECO:0007669"/>
    <property type="project" value="InterPro"/>
</dbReference>
<feature type="DNA-binding region" description="Homeobox" evidence="2">
    <location>
        <begin position="117"/>
        <end position="181"/>
    </location>
</feature>
<reference evidence="6" key="1">
    <citation type="journal article" date="2013" name="J. Plant Res.">
        <title>Effect of fungi and light on seed germination of three Opuntia species from semiarid lands of central Mexico.</title>
        <authorList>
            <person name="Delgado-Sanchez P."/>
            <person name="Jimenez-Bremont J.F."/>
            <person name="Guerrero-Gonzalez Mde L."/>
            <person name="Flores J."/>
        </authorList>
    </citation>
    <scope>NUCLEOTIDE SEQUENCE</scope>
    <source>
        <tissue evidence="6">Cladode</tissue>
    </source>
</reference>
<evidence type="ECO:0000256" key="4">
    <source>
        <dbReference type="SAM" id="MobiDB-lite"/>
    </source>
</evidence>
<sequence>MCVFDNLVGGERMMESQLRSQETGGNGGSHGLINGGIGVNISGDGNGGGFLNEVLCFKVMTDEQLEILRTQIAVYTTISEQLVEMHKTFASQQDLAGARLGNFYCDPLVAAIGHKITVRQRWTPTALQLEILERIFKQGTGTPSKQKIKEITAELSQHGQISETNVYNWFQNRRARSKKKQQNSAQNNAESEVETDAESPKDQKTKPENFQSHHNVSGRVEDLCFQGQMISSNIHSLDPKSGKMETSFASNSSLERSQSFDVNQMSLYETILQNTRMDHLIGKMELAESYNAYLPTEDYSMTG</sequence>
<dbReference type="PANTHER" id="PTHR46777">
    <property type="entry name" value="WUSCHEL-RELATED HOMEOBOX 13"/>
    <property type="match status" value="1"/>
</dbReference>
<dbReference type="SUPFAM" id="SSF46689">
    <property type="entry name" value="Homeodomain-like"/>
    <property type="match status" value="1"/>
</dbReference>
<evidence type="ECO:0000259" key="5">
    <source>
        <dbReference type="PROSITE" id="PS50071"/>
    </source>
</evidence>
<name>A0A7C8ZN44_OPUST</name>
<feature type="region of interest" description="Disordered" evidence="4">
    <location>
        <begin position="174"/>
        <end position="215"/>
    </location>
</feature>
<evidence type="ECO:0000313" key="6">
    <source>
        <dbReference type="EMBL" id="MBA4646996.1"/>
    </source>
</evidence>
<feature type="compositionally biased region" description="Basic and acidic residues" evidence="4">
    <location>
        <begin position="198"/>
        <end position="207"/>
    </location>
</feature>
<dbReference type="GO" id="GO:0005634">
    <property type="term" value="C:nucleus"/>
    <property type="evidence" value="ECO:0007669"/>
    <property type="project" value="UniProtKB-SubCell"/>
</dbReference>
<protein>
    <recommendedName>
        <fullName evidence="5">Homeobox domain-containing protein</fullName>
    </recommendedName>
</protein>
<reference evidence="6" key="2">
    <citation type="submission" date="2020-07" db="EMBL/GenBank/DDBJ databases">
        <authorList>
            <person name="Vera ALvarez R."/>
            <person name="Arias-Moreno D.M."/>
            <person name="Jimenez-Jacinto V."/>
            <person name="Jimenez-Bremont J.F."/>
            <person name="Swaminathan K."/>
            <person name="Moose S.P."/>
            <person name="Guerrero-Gonzalez M.L."/>
            <person name="Marino-Ramirez L."/>
            <person name="Landsman D."/>
            <person name="Rodriguez-Kessler M."/>
            <person name="Delgado-Sanchez P."/>
        </authorList>
    </citation>
    <scope>NUCLEOTIDE SEQUENCE</scope>
    <source>
        <tissue evidence="6">Cladode</tissue>
    </source>
</reference>